<reference evidence="2" key="1">
    <citation type="submission" date="2022-11" db="EMBL/GenBank/DDBJ databases">
        <authorList>
            <person name="Kikuchi T."/>
        </authorList>
    </citation>
    <scope>NUCLEOTIDE SEQUENCE</scope>
    <source>
        <strain evidence="2">PS1010</strain>
    </source>
</reference>
<dbReference type="PANTHER" id="PTHR22943:SF84">
    <property type="entry name" value="SEVEN TM RECEPTOR"/>
    <property type="match status" value="1"/>
</dbReference>
<protein>
    <recommendedName>
        <fullName evidence="4">G-protein coupled receptors family 1 profile domain-containing protein</fullName>
    </recommendedName>
</protein>
<dbReference type="AlphaFoldDB" id="A0A9P1IW88"/>
<feature type="transmembrane region" description="Helical" evidence="1">
    <location>
        <begin position="69"/>
        <end position="93"/>
    </location>
</feature>
<proteinExistence type="predicted"/>
<keyword evidence="1" id="KW-0812">Transmembrane</keyword>
<dbReference type="SUPFAM" id="SSF81321">
    <property type="entry name" value="Family A G protein-coupled receptor-like"/>
    <property type="match status" value="1"/>
</dbReference>
<evidence type="ECO:0000313" key="2">
    <source>
        <dbReference type="EMBL" id="CAI5453423.1"/>
    </source>
</evidence>
<dbReference type="Pfam" id="PF10326">
    <property type="entry name" value="7TM_GPCR_Str"/>
    <property type="match status" value="1"/>
</dbReference>
<dbReference type="OrthoDB" id="5859135at2759"/>
<dbReference type="GO" id="GO:0005886">
    <property type="term" value="C:plasma membrane"/>
    <property type="evidence" value="ECO:0007669"/>
    <property type="project" value="TreeGrafter"/>
</dbReference>
<dbReference type="EMBL" id="CANHGI010000005">
    <property type="protein sequence ID" value="CAI5453423.1"/>
    <property type="molecule type" value="Genomic_DNA"/>
</dbReference>
<gene>
    <name evidence="2" type="ORF">CAMP_LOCUS16060</name>
</gene>
<dbReference type="GO" id="GO:0038022">
    <property type="term" value="F:G protein-coupled olfactory receptor activity"/>
    <property type="evidence" value="ECO:0007669"/>
    <property type="project" value="TreeGrafter"/>
</dbReference>
<comment type="caution">
    <text evidence="2">The sequence shown here is derived from an EMBL/GenBank/DDBJ whole genome shotgun (WGS) entry which is preliminary data.</text>
</comment>
<keyword evidence="3" id="KW-1185">Reference proteome</keyword>
<feature type="transmembrane region" description="Helical" evidence="1">
    <location>
        <begin position="114"/>
        <end position="142"/>
    </location>
</feature>
<name>A0A9P1IW88_9PELO</name>
<keyword evidence="1" id="KW-1133">Transmembrane helix</keyword>
<dbReference type="InterPro" id="IPR019428">
    <property type="entry name" value="7TM_GPCR_serpentine_rcpt_Str"/>
</dbReference>
<organism evidence="2 3">
    <name type="scientific">Caenorhabditis angaria</name>
    <dbReference type="NCBI Taxonomy" id="860376"/>
    <lineage>
        <taxon>Eukaryota</taxon>
        <taxon>Metazoa</taxon>
        <taxon>Ecdysozoa</taxon>
        <taxon>Nematoda</taxon>
        <taxon>Chromadorea</taxon>
        <taxon>Rhabditida</taxon>
        <taxon>Rhabditina</taxon>
        <taxon>Rhabditomorpha</taxon>
        <taxon>Rhabditoidea</taxon>
        <taxon>Rhabditidae</taxon>
        <taxon>Peloderinae</taxon>
        <taxon>Caenorhabditis</taxon>
    </lineage>
</organism>
<dbReference type="Proteomes" id="UP001152747">
    <property type="component" value="Unassembled WGS sequence"/>
</dbReference>
<evidence type="ECO:0000313" key="3">
    <source>
        <dbReference type="Proteomes" id="UP001152747"/>
    </source>
</evidence>
<sequence>MCVPICYGVIWGCSTIFLLPSDNQMNNSIKIMLFIEFEWKIENVVYSGIFLYRSTEHETFNQIHILNSIAIFIMLLIIISSITIIIICAIKCYMKLNDHMNNLSKRTNHLHFQLFYALVTQTLIPIILMHFPSLLMFFFNIIDKNSSFVSTVANITIAVFPALDPFPVMIIIKNYRMAIFGKLAKPVWSTTRQRTVFEN</sequence>
<feature type="transmembrane region" description="Helical" evidence="1">
    <location>
        <begin position="148"/>
        <end position="172"/>
    </location>
</feature>
<evidence type="ECO:0000256" key="1">
    <source>
        <dbReference type="SAM" id="Phobius"/>
    </source>
</evidence>
<keyword evidence="1" id="KW-0472">Membrane</keyword>
<dbReference type="PANTHER" id="PTHR22943">
    <property type="entry name" value="7-TRANSMEMBRANE DOMAIN RECEPTOR C.ELEGANS"/>
    <property type="match status" value="1"/>
</dbReference>
<dbReference type="GO" id="GO:0042048">
    <property type="term" value="P:olfactory behavior"/>
    <property type="evidence" value="ECO:0007669"/>
    <property type="project" value="TreeGrafter"/>
</dbReference>
<evidence type="ECO:0008006" key="4">
    <source>
        <dbReference type="Google" id="ProtNLM"/>
    </source>
</evidence>
<accession>A0A9P1IW88</accession>